<dbReference type="InterPro" id="IPR002821">
    <property type="entry name" value="Hydantoinase_A"/>
</dbReference>
<dbReference type="Proteomes" id="UP000626210">
    <property type="component" value="Unassembled WGS sequence"/>
</dbReference>
<dbReference type="InterPro" id="IPR049517">
    <property type="entry name" value="ACX-like_C"/>
</dbReference>
<feature type="domain" description="Hydantoinase A/oxoprolinase" evidence="2">
    <location>
        <begin position="214"/>
        <end position="503"/>
    </location>
</feature>
<evidence type="ECO:0000313" key="7">
    <source>
        <dbReference type="Proteomes" id="UP000626210"/>
    </source>
</evidence>
<evidence type="ECO:0000259" key="3">
    <source>
        <dbReference type="Pfam" id="PF02538"/>
    </source>
</evidence>
<reference evidence="7" key="1">
    <citation type="journal article" date="2019" name="Int. J. Syst. Evol. Microbiol.">
        <title>The Global Catalogue of Microorganisms (GCM) 10K type strain sequencing project: providing services to taxonomists for standard genome sequencing and annotation.</title>
        <authorList>
            <consortium name="The Broad Institute Genomics Platform"/>
            <consortium name="The Broad Institute Genome Sequencing Center for Infectious Disease"/>
            <person name="Wu L."/>
            <person name="Ma J."/>
        </authorList>
    </citation>
    <scope>NUCLEOTIDE SEQUENCE [LARGE SCALE GENOMIC DNA]</scope>
    <source>
        <strain evidence="7">KCTC 23314</strain>
    </source>
</reference>
<dbReference type="Pfam" id="PF19278">
    <property type="entry name" value="Hydant_A_C"/>
    <property type="match status" value="1"/>
</dbReference>
<dbReference type="InterPro" id="IPR008040">
    <property type="entry name" value="Hydant_A_N"/>
</dbReference>
<gene>
    <name evidence="6" type="primary">oplaH</name>
    <name evidence="6" type="ORF">GCM10007320_55050</name>
</gene>
<dbReference type="Pfam" id="PF01968">
    <property type="entry name" value="Hydantoinase_A"/>
    <property type="match status" value="1"/>
</dbReference>
<evidence type="ECO:0000259" key="5">
    <source>
        <dbReference type="Pfam" id="PF19278"/>
    </source>
</evidence>
<dbReference type="RefSeq" id="WP_189690081.1">
    <property type="nucleotide sequence ID" value="NZ_BMYK01000027.1"/>
</dbReference>
<dbReference type="EMBL" id="BMYK01000027">
    <property type="protein sequence ID" value="GHC98905.1"/>
    <property type="molecule type" value="Genomic_DNA"/>
</dbReference>
<protein>
    <submittedName>
        <fullName evidence="6">5-oxoprolinase</fullName>
    </submittedName>
</protein>
<keyword evidence="7" id="KW-1185">Reference proteome</keyword>
<organism evidence="6 7">
    <name type="scientific">Pseudorhodoferax aquiterrae</name>
    <dbReference type="NCBI Taxonomy" id="747304"/>
    <lineage>
        <taxon>Bacteria</taxon>
        <taxon>Pseudomonadati</taxon>
        <taxon>Pseudomonadota</taxon>
        <taxon>Betaproteobacteria</taxon>
        <taxon>Burkholderiales</taxon>
        <taxon>Comamonadaceae</taxon>
    </lineage>
</organism>
<accession>A0ABQ3GB19</accession>
<evidence type="ECO:0000313" key="6">
    <source>
        <dbReference type="EMBL" id="GHC98905.1"/>
    </source>
</evidence>
<comment type="caution">
    <text evidence="6">The sequence shown here is derived from an EMBL/GenBank/DDBJ whole genome shotgun (WGS) entry which is preliminary data.</text>
</comment>
<evidence type="ECO:0000256" key="1">
    <source>
        <dbReference type="ARBA" id="ARBA00010403"/>
    </source>
</evidence>
<sequence>MQTNETASPSPARWQFWIDRGGTFTDIVGRRPDGSLVTHKLLSENPERYDDAAVAGIRALLGLASGEPITAERVACVKMGTTVATNALLERKGAPTLLVTTRGFRDALRIAYQNRPRLFDRHIVLPELLYSAVVEAEERVAADGAVLQPLDEDGLRVQLQQAFDGGLRSVAIVFLHGWRFTAHEQAAARIATELGFTQVSASHRTSPLMKLVSRGDTTVVDAYLSPILRRYVDRVAEQMPGVRLLFMQSSGGLADAHAFQGKDAILSGPAGGIVGMARTAELACTDDAAAPGGEARVIGFDMGGTSTDVSHYAGSFEREFETQVAGVRMRAPMLSIHTVAAGGGSILQFDGQRFRVGPQSAGANPGPASYGRGGPLAVTDANVLLGKLQPDWFPRVFGPGGEAPLDLAVVRQRFAELAAQAGRSAEQVAEGCIAIAVQQMANAIKKISVARGYDVTRYTLQCFGGAGGQHACLVADALGMDRVFVHPLAGVLSAYGMGLADQAVIREQALELPLLSEHLPAVVAALERLVDAAGTELARQAFGEGAALVHRRVHLRYQGSDTALVVPFGGLDQMQAAFEAAYRQRFSFGMPGKALVVEAVSVEAVLAGDAPAEPLLPLAAPRPTPVRAQVRMYCDGAWREAALVVREDLRPGDRIAGPAIIAERNATTVLEPGWEARLTGRDHLVLQRRQARALAHAAGTTVDPVLLEVFNNLFMNIAEQMGLQLQNTAHSVNIKERLDFSCALFDGAGHLVANAPHMPVHLGSMGESIQAVIRANQGRMQPGDVFALNDPYHGGTHLPDVTVITPVYLRDDDAQPLFYVGSRGHHADIGGSTPGSMPPFSTRIEEEGVRIVNFKLVERGQLREAELLALLRSGEFPARNPQQNLADLKAQIAANEKGVQELRRMVAQHGLDVVRAYMGHVQDHAEESVRRVITRLKDGAFRLPLDNGAQIQVAVRVDAAARSAVIDFTGTSPQQTHNFNAPTAVCMAAVLYVFRTLVDDDIPLNAGCLKPLKVIIPPGSMLNPNPPASVVAGNVETSTCITNALFGALGVMAAGQCTMNNFTFGNAQHQYYETIAGGSGAGQGFDGTSVVQTHMTNSRLTDPEVLEHRFPVRLESYAIRAGSGGAGRWRGGDGGVRRVRFLEPMTASILSNGRVHPAFGMAGGDPGAPGLNRVLRADGRVEALGHIGQVQMQPGDVFEIHTPGGGGFGQCAAEAALDAGVGGS</sequence>
<dbReference type="InterPro" id="IPR003692">
    <property type="entry name" value="Hydantoinase_B"/>
</dbReference>
<dbReference type="PANTHER" id="PTHR11365">
    <property type="entry name" value="5-OXOPROLINASE RELATED"/>
    <property type="match status" value="1"/>
</dbReference>
<dbReference type="InterPro" id="IPR045079">
    <property type="entry name" value="Oxoprolinase-like"/>
</dbReference>
<dbReference type="PANTHER" id="PTHR11365:SF23">
    <property type="entry name" value="HYPOTHETICAL 5-OXOPROLINASE (EUROFUNG)-RELATED"/>
    <property type="match status" value="1"/>
</dbReference>
<evidence type="ECO:0000259" key="2">
    <source>
        <dbReference type="Pfam" id="PF01968"/>
    </source>
</evidence>
<feature type="domain" description="Acetophenone carboxylase-like C-terminal" evidence="5">
    <location>
        <begin position="570"/>
        <end position="679"/>
    </location>
</feature>
<evidence type="ECO:0000259" key="4">
    <source>
        <dbReference type="Pfam" id="PF05378"/>
    </source>
</evidence>
<comment type="similarity">
    <text evidence="1">Belongs to the oxoprolinase family.</text>
</comment>
<name>A0ABQ3GB19_9BURK</name>
<dbReference type="Pfam" id="PF02538">
    <property type="entry name" value="Hydantoinase_B"/>
    <property type="match status" value="1"/>
</dbReference>
<proteinExistence type="inferred from homology"/>
<feature type="domain" description="Hydantoinase/oxoprolinase N-terminal" evidence="4">
    <location>
        <begin position="16"/>
        <end position="194"/>
    </location>
</feature>
<feature type="domain" description="Hydantoinase B/oxoprolinase" evidence="3">
    <location>
        <begin position="703"/>
        <end position="1210"/>
    </location>
</feature>
<dbReference type="Pfam" id="PF05378">
    <property type="entry name" value="Hydant_A_N"/>
    <property type="match status" value="1"/>
</dbReference>